<evidence type="ECO:0000256" key="2">
    <source>
        <dbReference type="ARBA" id="ARBA00008929"/>
    </source>
</evidence>
<protein>
    <submittedName>
        <fullName evidence="8">Polysulfide reductase</fullName>
    </submittedName>
</protein>
<feature type="transmembrane region" description="Helical" evidence="7">
    <location>
        <begin position="279"/>
        <end position="302"/>
    </location>
</feature>
<keyword evidence="5 7" id="KW-1133">Transmembrane helix</keyword>
<evidence type="ECO:0000256" key="4">
    <source>
        <dbReference type="ARBA" id="ARBA00022692"/>
    </source>
</evidence>
<feature type="transmembrane region" description="Helical" evidence="7">
    <location>
        <begin position="242"/>
        <end position="267"/>
    </location>
</feature>
<organism evidence="8 9">
    <name type="scientific">Gordonibacter urolithinfaciens</name>
    <dbReference type="NCBI Taxonomy" id="1335613"/>
    <lineage>
        <taxon>Bacteria</taxon>
        <taxon>Bacillati</taxon>
        <taxon>Actinomycetota</taxon>
        <taxon>Coriobacteriia</taxon>
        <taxon>Eggerthellales</taxon>
        <taxon>Eggerthellaceae</taxon>
        <taxon>Gordonibacter</taxon>
    </lineage>
</organism>
<evidence type="ECO:0000256" key="7">
    <source>
        <dbReference type="SAM" id="Phobius"/>
    </source>
</evidence>
<dbReference type="PANTHER" id="PTHR34856">
    <property type="entry name" value="PROTEIN NRFD"/>
    <property type="match status" value="1"/>
</dbReference>
<dbReference type="InterPro" id="IPR052049">
    <property type="entry name" value="Electron_transfer_protein"/>
</dbReference>
<feature type="transmembrane region" description="Helical" evidence="7">
    <location>
        <begin position="52"/>
        <end position="75"/>
    </location>
</feature>
<keyword evidence="4 7" id="KW-0812">Transmembrane</keyword>
<dbReference type="Pfam" id="PF03916">
    <property type="entry name" value="NrfD"/>
    <property type="match status" value="1"/>
</dbReference>
<dbReference type="RefSeq" id="WP_087191254.1">
    <property type="nucleotide sequence ID" value="NZ_CP168029.1"/>
</dbReference>
<proteinExistence type="inferred from homology"/>
<feature type="transmembrane region" description="Helical" evidence="7">
    <location>
        <begin position="164"/>
        <end position="185"/>
    </location>
</feature>
<evidence type="ECO:0000313" key="8">
    <source>
        <dbReference type="EMBL" id="ROT91652.1"/>
    </source>
</evidence>
<feature type="transmembrane region" description="Helical" evidence="7">
    <location>
        <begin position="6"/>
        <end position="31"/>
    </location>
</feature>
<keyword evidence="3" id="KW-1003">Cell membrane</keyword>
<evidence type="ECO:0000256" key="6">
    <source>
        <dbReference type="ARBA" id="ARBA00023136"/>
    </source>
</evidence>
<reference evidence="9" key="1">
    <citation type="submission" date="2018-05" db="EMBL/GenBank/DDBJ databases">
        <title>Genome Sequencing of selected type strains of the family Eggerthellaceae.</title>
        <authorList>
            <person name="Danylec N."/>
            <person name="Stoll D.A."/>
            <person name="Doetsch A."/>
            <person name="Huch M."/>
        </authorList>
    </citation>
    <scope>NUCLEOTIDE SEQUENCE [LARGE SCALE GENOMIC DNA]</scope>
    <source>
        <strain evidence="9">DSM 27213</strain>
    </source>
</reference>
<dbReference type="EMBL" id="QIBW01000002">
    <property type="protein sequence ID" value="ROT91652.1"/>
    <property type="molecule type" value="Genomic_DNA"/>
</dbReference>
<feature type="transmembrane region" description="Helical" evidence="7">
    <location>
        <begin position="197"/>
        <end position="222"/>
    </location>
</feature>
<sequence length="324" mass="32817">MLGELAVGYLFLGGTGAGAIAVASVLDLALVRAPFGTDARVSADEAPPCERVVAFALLAGFAALALGVLCLLFDLGRIDRALDLFLRPSPTYLTVGSFALAALVACGAFLALVRFAYLPFAPRAAVVAVEAVAVAVGLVVVVYTGLLLQGLGAVALWRSPFVPLLFALSSLSCGIAVVLAAAFFADPDGAADRVVHPLVRADAAIIVLEAVAAALFACLALASDHPGAAASAVQLVRGGGALAWWGGFVVCGLAAPLAVELALAARVRARAQERAQQPALRAALAVAAVLVLVGGLGMRGAIVDAGMHRNLELEEPSAQALRLE</sequence>
<comment type="caution">
    <text evidence="8">The sequence shown here is derived from an EMBL/GenBank/DDBJ whole genome shotgun (WGS) entry which is preliminary data.</text>
</comment>
<feature type="transmembrane region" description="Helical" evidence="7">
    <location>
        <begin position="124"/>
        <end position="144"/>
    </location>
</feature>
<dbReference type="Proteomes" id="UP000285258">
    <property type="component" value="Unassembled WGS sequence"/>
</dbReference>
<dbReference type="GO" id="GO:0005886">
    <property type="term" value="C:plasma membrane"/>
    <property type="evidence" value="ECO:0007669"/>
    <property type="project" value="UniProtKB-SubCell"/>
</dbReference>
<feature type="transmembrane region" description="Helical" evidence="7">
    <location>
        <begin position="95"/>
        <end position="117"/>
    </location>
</feature>
<gene>
    <name evidence="8" type="ORF">DMP12_03150</name>
</gene>
<dbReference type="PANTHER" id="PTHR34856:SF2">
    <property type="entry name" value="PROTEIN NRFD"/>
    <property type="match status" value="1"/>
</dbReference>
<accession>A0A423UN98</accession>
<name>A0A423UN98_9ACTN</name>
<evidence type="ECO:0000256" key="5">
    <source>
        <dbReference type="ARBA" id="ARBA00022989"/>
    </source>
</evidence>
<comment type="similarity">
    <text evidence="2">Belongs to the NrfD family.</text>
</comment>
<dbReference type="AlphaFoldDB" id="A0A423UN98"/>
<dbReference type="InterPro" id="IPR005614">
    <property type="entry name" value="NrfD-like"/>
</dbReference>
<comment type="subcellular location">
    <subcellularLocation>
        <location evidence="1">Cell membrane</location>
        <topology evidence="1">Multi-pass membrane protein</topology>
    </subcellularLocation>
</comment>
<evidence type="ECO:0000256" key="1">
    <source>
        <dbReference type="ARBA" id="ARBA00004651"/>
    </source>
</evidence>
<keyword evidence="6 7" id="KW-0472">Membrane</keyword>
<evidence type="ECO:0000256" key="3">
    <source>
        <dbReference type="ARBA" id="ARBA00022475"/>
    </source>
</evidence>
<evidence type="ECO:0000313" key="9">
    <source>
        <dbReference type="Proteomes" id="UP000285258"/>
    </source>
</evidence>
<dbReference type="Gene3D" id="1.20.1630.10">
    <property type="entry name" value="Formate dehydrogenase/DMSO reductase domain"/>
    <property type="match status" value="1"/>
</dbReference>